<proteinExistence type="predicted"/>
<sequence>MDKFPVEGINLFRIRPNNLLSSLMFEGNGLQGFLSRATTEWEGPHQSESLWMAILERVDLNRSAFASLRTLRGPCEMLFTVKELLLFLCLCVWDMSILGRDICDWKQSSRVANLSSDSNTAELVG</sequence>
<comment type="caution">
    <text evidence="1">The sequence shown here is derived from an EMBL/GenBank/DDBJ whole genome shotgun (WGS) entry which is preliminary data.</text>
</comment>
<dbReference type="EMBL" id="BMAW01035815">
    <property type="protein sequence ID" value="GFU41284.1"/>
    <property type="molecule type" value="Genomic_DNA"/>
</dbReference>
<organism evidence="1 2">
    <name type="scientific">Nephila pilipes</name>
    <name type="common">Giant wood spider</name>
    <name type="synonym">Nephila maculata</name>
    <dbReference type="NCBI Taxonomy" id="299642"/>
    <lineage>
        <taxon>Eukaryota</taxon>
        <taxon>Metazoa</taxon>
        <taxon>Ecdysozoa</taxon>
        <taxon>Arthropoda</taxon>
        <taxon>Chelicerata</taxon>
        <taxon>Arachnida</taxon>
        <taxon>Araneae</taxon>
        <taxon>Araneomorphae</taxon>
        <taxon>Entelegynae</taxon>
        <taxon>Araneoidea</taxon>
        <taxon>Nephilidae</taxon>
        <taxon>Nephila</taxon>
    </lineage>
</organism>
<reference evidence="1" key="1">
    <citation type="submission" date="2020-08" db="EMBL/GenBank/DDBJ databases">
        <title>Multicomponent nature underlies the extraordinary mechanical properties of spider dragline silk.</title>
        <authorList>
            <person name="Kono N."/>
            <person name="Nakamura H."/>
            <person name="Mori M."/>
            <person name="Yoshida Y."/>
            <person name="Ohtoshi R."/>
            <person name="Malay A.D."/>
            <person name="Moran D.A.P."/>
            <person name="Tomita M."/>
            <person name="Numata K."/>
            <person name="Arakawa K."/>
        </authorList>
    </citation>
    <scope>NUCLEOTIDE SEQUENCE</scope>
</reference>
<keyword evidence="2" id="KW-1185">Reference proteome</keyword>
<accession>A0A8X6QSY4</accession>
<dbReference type="Proteomes" id="UP000887013">
    <property type="component" value="Unassembled WGS sequence"/>
</dbReference>
<evidence type="ECO:0000313" key="2">
    <source>
        <dbReference type="Proteomes" id="UP000887013"/>
    </source>
</evidence>
<protein>
    <submittedName>
        <fullName evidence="1">Uncharacterized protein</fullName>
    </submittedName>
</protein>
<evidence type="ECO:0000313" key="1">
    <source>
        <dbReference type="EMBL" id="GFU41284.1"/>
    </source>
</evidence>
<gene>
    <name evidence="1" type="ORF">NPIL_12571</name>
</gene>
<name>A0A8X6QSY4_NEPPI</name>
<dbReference type="AlphaFoldDB" id="A0A8X6QSY4"/>